<dbReference type="RefSeq" id="XP_022291599.1">
    <property type="nucleotide sequence ID" value="XM_022435891.1"/>
</dbReference>
<dbReference type="PANTHER" id="PTHR46609:SF8">
    <property type="entry name" value="YQAJ VIRAL RECOMBINASE DOMAIN-CONTAINING PROTEIN"/>
    <property type="match status" value="1"/>
</dbReference>
<dbReference type="SUPFAM" id="SSF52980">
    <property type="entry name" value="Restriction endonuclease-like"/>
    <property type="match status" value="1"/>
</dbReference>
<dbReference type="AlphaFoldDB" id="A0A8B8ANB7"/>
<dbReference type="Proteomes" id="UP000694844">
    <property type="component" value="Chromosome 7"/>
</dbReference>
<gene>
    <name evidence="4" type="primary">LOC111102936</name>
</gene>
<keyword evidence="1" id="KW-0732">Signal</keyword>
<accession>A0A8B8ANB7</accession>
<dbReference type="KEGG" id="cvn:111102936"/>
<sequence>MLLQFFSLAFHWILAPEAPTDQPAVPLLDDLLLSEAFLHADDQEHWLRLQLKVSDDIIKTTVEETKGQRTNAIWAAVRKLRITASNFGPVLRAVRLKRMSKSLMKRLLSAYNLEKCPAIAWGITNEKTAVANYTSLGASVDETGLWLYESGAIGASPDGLVIRHPCCPPDNIHFQSNAARHLQPDLIEVKCPYSARDMKILDAVDTLQDFFLEKKDQNLYLKENSDYYHQIQGQLHITNKMCCDLIVWTQADLVVVRIAKDEKWTVNIEKIIDFYFKKFIPEVNKK</sequence>
<feature type="signal peptide" evidence="1">
    <location>
        <begin position="1"/>
        <end position="20"/>
    </location>
</feature>
<evidence type="ECO:0000313" key="3">
    <source>
        <dbReference type="Proteomes" id="UP000694844"/>
    </source>
</evidence>
<feature type="chain" id="PRO_5034891107" evidence="1">
    <location>
        <begin position="21"/>
        <end position="286"/>
    </location>
</feature>
<dbReference type="InterPro" id="IPR011335">
    <property type="entry name" value="Restrct_endonuc-II-like"/>
</dbReference>
<dbReference type="Pfam" id="PF09588">
    <property type="entry name" value="YqaJ"/>
    <property type="match status" value="1"/>
</dbReference>
<dbReference type="OrthoDB" id="6129518at2759"/>
<organism evidence="3 4">
    <name type="scientific">Crassostrea virginica</name>
    <name type="common">Eastern oyster</name>
    <dbReference type="NCBI Taxonomy" id="6565"/>
    <lineage>
        <taxon>Eukaryota</taxon>
        <taxon>Metazoa</taxon>
        <taxon>Spiralia</taxon>
        <taxon>Lophotrochozoa</taxon>
        <taxon>Mollusca</taxon>
        <taxon>Bivalvia</taxon>
        <taxon>Autobranchia</taxon>
        <taxon>Pteriomorphia</taxon>
        <taxon>Ostreida</taxon>
        <taxon>Ostreoidea</taxon>
        <taxon>Ostreidae</taxon>
        <taxon>Crassostrea</taxon>
    </lineage>
</organism>
<evidence type="ECO:0000256" key="1">
    <source>
        <dbReference type="SAM" id="SignalP"/>
    </source>
</evidence>
<proteinExistence type="predicted"/>
<keyword evidence="3" id="KW-1185">Reference proteome</keyword>
<evidence type="ECO:0000259" key="2">
    <source>
        <dbReference type="Pfam" id="PF09588"/>
    </source>
</evidence>
<dbReference type="GO" id="GO:0006281">
    <property type="term" value="P:DNA repair"/>
    <property type="evidence" value="ECO:0007669"/>
    <property type="project" value="UniProtKB-ARBA"/>
</dbReference>
<feature type="domain" description="YqaJ viral recombinase" evidence="2">
    <location>
        <begin position="74"/>
        <end position="240"/>
    </location>
</feature>
<protein>
    <submittedName>
        <fullName evidence="4">Uncharacterized protein LOC111102936</fullName>
    </submittedName>
</protein>
<dbReference type="InterPro" id="IPR051703">
    <property type="entry name" value="NF-kappa-B_Signaling_Reg"/>
</dbReference>
<evidence type="ECO:0000313" key="4">
    <source>
        <dbReference type="RefSeq" id="XP_022291599.1"/>
    </source>
</evidence>
<dbReference type="PANTHER" id="PTHR46609">
    <property type="entry name" value="EXONUCLEASE, PHAGE-TYPE/RECB, C-TERMINAL DOMAIN-CONTAINING PROTEIN"/>
    <property type="match status" value="1"/>
</dbReference>
<dbReference type="InterPro" id="IPR019080">
    <property type="entry name" value="YqaJ_viral_recombinase"/>
</dbReference>
<dbReference type="Gene3D" id="3.90.320.10">
    <property type="match status" value="1"/>
</dbReference>
<name>A0A8B8ANB7_CRAVI</name>
<dbReference type="InterPro" id="IPR011604">
    <property type="entry name" value="PDDEXK-like_dom_sf"/>
</dbReference>
<dbReference type="CDD" id="cd22343">
    <property type="entry name" value="PDDEXK_lambda_exonuclease-like"/>
    <property type="match status" value="1"/>
</dbReference>
<dbReference type="GeneID" id="111102936"/>
<reference evidence="4" key="1">
    <citation type="submission" date="2025-08" db="UniProtKB">
        <authorList>
            <consortium name="RefSeq"/>
        </authorList>
    </citation>
    <scope>IDENTIFICATION</scope>
    <source>
        <tissue evidence="4">Whole sample</tissue>
    </source>
</reference>